<dbReference type="Pfam" id="PF04023">
    <property type="entry name" value="FeoA"/>
    <property type="match status" value="2"/>
</dbReference>
<dbReference type="GO" id="GO:0003700">
    <property type="term" value="F:DNA-binding transcription factor activity"/>
    <property type="evidence" value="ECO:0007669"/>
    <property type="project" value="InterPro"/>
</dbReference>
<dbReference type="InterPro" id="IPR008988">
    <property type="entry name" value="Transcriptional_repressor_C"/>
</dbReference>
<reference evidence="4 5" key="1">
    <citation type="journal article" date="2018" name="Syst. Appl. Microbiol.">
        <title>Ereboglobus luteus gen. nov. sp. nov. from cockroach guts, and new insights into the oxygen relationship of the genera Opitutus and Didymococcus (Verrucomicrobia: Opitutaceae).</title>
        <authorList>
            <person name="Tegtmeier D."/>
            <person name="Belitz A."/>
            <person name="Radek R."/>
            <person name="Heimerl T."/>
            <person name="Brune A."/>
        </authorList>
    </citation>
    <scope>NUCLEOTIDE SEQUENCE [LARGE SCALE GENOMIC DNA]</scope>
    <source>
        <strain evidence="4 5">Ho45</strain>
    </source>
</reference>
<protein>
    <submittedName>
        <fullName evidence="4">DNA-binding protein</fullName>
    </submittedName>
</protein>
<dbReference type="SMART" id="SM00529">
    <property type="entry name" value="HTH_DTXR"/>
    <property type="match status" value="1"/>
</dbReference>
<dbReference type="KEGG" id="elut:CKA38_12730"/>
<gene>
    <name evidence="4" type="ORF">CKA38_12730</name>
</gene>
<sequence length="330" mass="36082">MPPETGPSSQPVPSPSRHNAEQELIEDILRVMLECEYQNHAPSGEHLAGVSGIPLQDVLRALGKAREAGLVTVSESGNWTLAPQGREIGLLIMRAHRLTETRLARQSGVKPERWHEIAHEEEHQLSRDEVNRLSDQLDNPRFDPHGDPIPTREGTWPAHKGQSLLAFRPGDCGVIEHVEDEPPALFSRLVEAGVYAGMRFSLLEANAAACRLSVEAREISLPSELATMIRARPPVAADERVPEGARRLSDLTIGKSADVLLLLPGCIGVERSRLLDLGFVPGSRIEYAMQSPFHGPAAFSVRGTLIALRREQAEQVLICPLPETAPAAQN</sequence>
<feature type="region of interest" description="Disordered" evidence="2">
    <location>
        <begin position="1"/>
        <end position="20"/>
    </location>
</feature>
<feature type="domain" description="Ferrous iron transporter FeoA-like" evidence="3">
    <location>
        <begin position="162"/>
        <end position="233"/>
    </location>
</feature>
<evidence type="ECO:0000256" key="2">
    <source>
        <dbReference type="SAM" id="MobiDB-lite"/>
    </source>
</evidence>
<dbReference type="Pfam" id="PF02742">
    <property type="entry name" value="Fe_dep_repr_C"/>
    <property type="match status" value="1"/>
</dbReference>
<dbReference type="EMBL" id="CP023004">
    <property type="protein sequence ID" value="AWI10001.1"/>
    <property type="molecule type" value="Genomic_DNA"/>
</dbReference>
<dbReference type="GO" id="GO:0046983">
    <property type="term" value="F:protein dimerization activity"/>
    <property type="evidence" value="ECO:0007669"/>
    <property type="project" value="InterPro"/>
</dbReference>
<keyword evidence="1" id="KW-0408">Iron</keyword>
<dbReference type="InterPro" id="IPR050536">
    <property type="entry name" value="DtxR_MntR_Metal-Reg"/>
</dbReference>
<dbReference type="OrthoDB" id="9791355at2"/>
<dbReference type="RefSeq" id="WP_108825816.1">
    <property type="nucleotide sequence ID" value="NZ_CP023004.1"/>
</dbReference>
<dbReference type="AlphaFoldDB" id="A0A2U8E573"/>
<evidence type="ECO:0000313" key="4">
    <source>
        <dbReference type="EMBL" id="AWI10001.1"/>
    </source>
</evidence>
<dbReference type="PANTHER" id="PTHR33238">
    <property type="entry name" value="IRON (METAL) DEPENDENT REPRESSOR, DTXR FAMILY"/>
    <property type="match status" value="1"/>
</dbReference>
<dbReference type="Proteomes" id="UP000244896">
    <property type="component" value="Chromosome"/>
</dbReference>
<dbReference type="SUPFAM" id="SSF47979">
    <property type="entry name" value="Iron-dependent repressor protein, dimerization domain"/>
    <property type="match status" value="1"/>
</dbReference>
<dbReference type="InterPro" id="IPR038157">
    <property type="entry name" value="FeoA_core_dom"/>
</dbReference>
<dbReference type="InterPro" id="IPR007167">
    <property type="entry name" value="Fe-transptr_FeoA-like"/>
</dbReference>
<proteinExistence type="predicted"/>
<dbReference type="InterPro" id="IPR036421">
    <property type="entry name" value="Fe_dep_repressor_sf"/>
</dbReference>
<dbReference type="InterPro" id="IPR022689">
    <property type="entry name" value="Iron_dep_repressor"/>
</dbReference>
<accession>A0A2U8E573</accession>
<feature type="compositionally biased region" description="Pro residues" evidence="2">
    <location>
        <begin position="1"/>
        <end position="14"/>
    </location>
</feature>
<dbReference type="InterPro" id="IPR001367">
    <property type="entry name" value="Fe_dep_repressor"/>
</dbReference>
<keyword evidence="5" id="KW-1185">Reference proteome</keyword>
<dbReference type="GO" id="GO:0003677">
    <property type="term" value="F:DNA binding"/>
    <property type="evidence" value="ECO:0007669"/>
    <property type="project" value="UniProtKB-KW"/>
</dbReference>
<name>A0A2U8E573_9BACT</name>
<dbReference type="PANTHER" id="PTHR33238:SF7">
    <property type="entry name" value="IRON-DEPENDENT TRANSCRIPTIONAL REGULATOR"/>
    <property type="match status" value="1"/>
</dbReference>
<feature type="domain" description="Ferrous iron transporter FeoA-like" evidence="3">
    <location>
        <begin position="246"/>
        <end position="320"/>
    </location>
</feature>
<dbReference type="InterPro" id="IPR036388">
    <property type="entry name" value="WH-like_DNA-bd_sf"/>
</dbReference>
<evidence type="ECO:0000259" key="3">
    <source>
        <dbReference type="SMART" id="SM00899"/>
    </source>
</evidence>
<evidence type="ECO:0000256" key="1">
    <source>
        <dbReference type="ARBA" id="ARBA00023004"/>
    </source>
</evidence>
<organism evidence="4 5">
    <name type="scientific">Ereboglobus luteus</name>
    <dbReference type="NCBI Taxonomy" id="1796921"/>
    <lineage>
        <taxon>Bacteria</taxon>
        <taxon>Pseudomonadati</taxon>
        <taxon>Verrucomicrobiota</taxon>
        <taxon>Opitutia</taxon>
        <taxon>Opitutales</taxon>
        <taxon>Opitutaceae</taxon>
        <taxon>Ereboglobus</taxon>
    </lineage>
</organism>
<dbReference type="Gene3D" id="2.30.30.90">
    <property type="match status" value="1"/>
</dbReference>
<keyword evidence="4" id="KW-0238">DNA-binding</keyword>
<dbReference type="GO" id="GO:0046914">
    <property type="term" value="F:transition metal ion binding"/>
    <property type="evidence" value="ECO:0007669"/>
    <property type="project" value="InterPro"/>
</dbReference>
<dbReference type="Gene3D" id="1.10.10.10">
    <property type="entry name" value="Winged helix-like DNA-binding domain superfamily/Winged helix DNA-binding domain"/>
    <property type="match status" value="1"/>
</dbReference>
<evidence type="ECO:0000313" key="5">
    <source>
        <dbReference type="Proteomes" id="UP000244896"/>
    </source>
</evidence>
<dbReference type="SMART" id="SM00899">
    <property type="entry name" value="FeoA"/>
    <property type="match status" value="2"/>
</dbReference>
<dbReference type="SUPFAM" id="SSF50037">
    <property type="entry name" value="C-terminal domain of transcriptional repressors"/>
    <property type="match status" value="1"/>
</dbReference>